<protein>
    <recommendedName>
        <fullName evidence="3">F-box domain-containing protein</fullName>
    </recommendedName>
</protein>
<reference evidence="1" key="1">
    <citation type="submission" date="2020-11" db="EMBL/GenBank/DDBJ databases">
        <title>The chromosome-scale genome resource for two endophytic Fusarium species: F. culmorum and F. pseudograminearum.</title>
        <authorList>
            <person name="Yuan Z."/>
        </authorList>
    </citation>
    <scope>NUCLEOTIDE SEQUENCE</scope>
    <source>
        <strain evidence="1">Class2-1B</strain>
    </source>
</reference>
<proteinExistence type="predicted"/>
<evidence type="ECO:0008006" key="3">
    <source>
        <dbReference type="Google" id="ProtNLM"/>
    </source>
</evidence>
<name>A0A7S8CXI4_FUSCU</name>
<dbReference type="AlphaFoldDB" id="A0A7S8CXI4"/>
<gene>
    <name evidence="1" type="ORF">HYE67_000444</name>
</gene>
<dbReference type="Proteomes" id="UP000663297">
    <property type="component" value="Chromosome 1"/>
</dbReference>
<organism evidence="1 2">
    <name type="scientific">Fusarium culmorum</name>
    <dbReference type="NCBI Taxonomy" id="5516"/>
    <lineage>
        <taxon>Eukaryota</taxon>
        <taxon>Fungi</taxon>
        <taxon>Dikarya</taxon>
        <taxon>Ascomycota</taxon>
        <taxon>Pezizomycotina</taxon>
        <taxon>Sordariomycetes</taxon>
        <taxon>Hypocreomycetidae</taxon>
        <taxon>Hypocreales</taxon>
        <taxon>Nectriaceae</taxon>
        <taxon>Fusarium</taxon>
    </lineage>
</organism>
<evidence type="ECO:0000313" key="1">
    <source>
        <dbReference type="EMBL" id="QPC58213.1"/>
    </source>
</evidence>
<sequence>MANLHGLPQELLDTILGQLDSQALGNLRLVWPSLESMILPRLFSVVRLSFLEKHRLQFLGISSSPHLAPHVRILRWNSLFHTGEGIGLSQLQEFLSSDAIPKFRPLFLEGLDAMVNLRTFTTVVLHPSQSLGALWHEDMARRRASSDYFSKLDIAQGLDNFLVPTMLRFESKIESLRLLCPSIIIEDTSTRPDSSPGTPPRSYFTGNLPSYIRALIEAFRSLRVRLDSFALRNIKEIDLCTAFPSAISPEFHRMELQSQLQDIFSAPKGLRVLSLRSTDIQSEFKPDKRYSTFFPGLHTLEFKYLSTLKLVSLAFSITEFNELLAKHAETLQHILLYNCTGSESGLLDVVRFAAADPSIHLHRFSVCVSETIGLGPWKEGQTMAAQIIPEQEILDFINNDNGVEHVAVDPFLHRQPIGADDWQSASMRNLQLLNSGTKIDHYTDLWATAVESSETLDSEWPRWGSLHYACKACLRLSGFE</sequence>
<accession>A0A7S8CXI4</accession>
<dbReference type="EMBL" id="CP064747">
    <property type="protein sequence ID" value="QPC58213.1"/>
    <property type="molecule type" value="Genomic_DNA"/>
</dbReference>
<evidence type="ECO:0000313" key="2">
    <source>
        <dbReference type="Proteomes" id="UP000663297"/>
    </source>
</evidence>